<dbReference type="Pfam" id="PF00583">
    <property type="entry name" value="Acetyltransf_1"/>
    <property type="match status" value="1"/>
</dbReference>
<gene>
    <name evidence="2" type="ORF">VAE063_1010020</name>
</gene>
<evidence type="ECO:0000313" key="3">
    <source>
        <dbReference type="Proteomes" id="UP001152658"/>
    </source>
</evidence>
<dbReference type="SUPFAM" id="SSF55729">
    <property type="entry name" value="Acyl-CoA N-acyltransferases (Nat)"/>
    <property type="match status" value="1"/>
</dbReference>
<reference evidence="2" key="1">
    <citation type="submission" date="2022-06" db="EMBL/GenBank/DDBJ databases">
        <authorList>
            <person name="Goudenege D."/>
            <person name="Le Roux F."/>
        </authorList>
    </citation>
    <scope>NUCLEOTIDE SEQUENCE</scope>
    <source>
        <strain evidence="2">12-063</strain>
    </source>
</reference>
<name>A0ABM9FIQ6_9VIBR</name>
<dbReference type="Gene3D" id="3.40.630.30">
    <property type="match status" value="1"/>
</dbReference>
<dbReference type="PROSITE" id="PS51186">
    <property type="entry name" value="GNAT"/>
    <property type="match status" value="1"/>
</dbReference>
<dbReference type="InterPro" id="IPR000182">
    <property type="entry name" value="GNAT_dom"/>
</dbReference>
<protein>
    <submittedName>
        <fullName evidence="2">Acetyltransferase</fullName>
    </submittedName>
</protein>
<evidence type="ECO:0000313" key="2">
    <source>
        <dbReference type="EMBL" id="CAH8195300.1"/>
    </source>
</evidence>
<evidence type="ECO:0000259" key="1">
    <source>
        <dbReference type="PROSITE" id="PS51186"/>
    </source>
</evidence>
<sequence length="169" mass="19489">MGVVNTAAASIRQEIPQKVKIMNITYRSATSEDYQFTFELKKVAEMDAITAVFGWDEELQQELHRQEWNSELPTIICLDGKPIGTYLLESKHDTLFFSRFFILPAFQGMGIGSQILQTIIKVSQQTHSPCKLCYRQGNRVGELYKRFGFIDYETDDVFVHMQFVPSFTN</sequence>
<dbReference type="Proteomes" id="UP001152658">
    <property type="component" value="Unassembled WGS sequence"/>
</dbReference>
<feature type="domain" description="N-acetyltransferase" evidence="1">
    <location>
        <begin position="24"/>
        <end position="169"/>
    </location>
</feature>
<accession>A0ABM9FIQ6</accession>
<comment type="caution">
    <text evidence="2">The sequence shown here is derived from an EMBL/GenBank/DDBJ whole genome shotgun (WGS) entry which is preliminary data.</text>
</comment>
<dbReference type="InterPro" id="IPR016181">
    <property type="entry name" value="Acyl_CoA_acyltransferase"/>
</dbReference>
<proteinExistence type="predicted"/>
<keyword evidence="3" id="KW-1185">Reference proteome</keyword>
<organism evidence="2 3">
    <name type="scientific">Vibrio aestuarianus</name>
    <dbReference type="NCBI Taxonomy" id="28171"/>
    <lineage>
        <taxon>Bacteria</taxon>
        <taxon>Pseudomonadati</taxon>
        <taxon>Pseudomonadota</taxon>
        <taxon>Gammaproteobacteria</taxon>
        <taxon>Vibrionales</taxon>
        <taxon>Vibrionaceae</taxon>
        <taxon>Vibrio</taxon>
    </lineage>
</organism>
<dbReference type="EMBL" id="CALYLK010000002">
    <property type="protein sequence ID" value="CAH8195300.1"/>
    <property type="molecule type" value="Genomic_DNA"/>
</dbReference>
<dbReference type="CDD" id="cd04301">
    <property type="entry name" value="NAT_SF"/>
    <property type="match status" value="1"/>
</dbReference>